<gene>
    <name evidence="2" type="ORF">AB675_7469</name>
</gene>
<feature type="region of interest" description="Disordered" evidence="1">
    <location>
        <begin position="1"/>
        <end position="73"/>
    </location>
</feature>
<feature type="compositionally biased region" description="Polar residues" evidence="1">
    <location>
        <begin position="18"/>
        <end position="35"/>
    </location>
</feature>
<dbReference type="VEuPathDB" id="FungiDB:AB675_7469"/>
<reference evidence="2 3" key="1">
    <citation type="submission" date="2015-06" db="EMBL/GenBank/DDBJ databases">
        <title>Draft genome of the ant-associated black yeast Phialophora attae CBS 131958.</title>
        <authorList>
            <person name="Moreno L.F."/>
            <person name="Stielow B.J."/>
            <person name="de Hoog S."/>
            <person name="Vicente V.A."/>
            <person name="Weiss V.A."/>
            <person name="de Vries M."/>
            <person name="Cruz L.M."/>
            <person name="Souza E.M."/>
        </authorList>
    </citation>
    <scope>NUCLEOTIDE SEQUENCE [LARGE SCALE GENOMIC DNA]</scope>
    <source>
        <strain evidence="2 3">CBS 131958</strain>
    </source>
</reference>
<keyword evidence="3" id="KW-1185">Reference proteome</keyword>
<name>A0A0N0NMF9_9EURO</name>
<dbReference type="EMBL" id="LFJN01000012">
    <property type="protein sequence ID" value="KPI40308.1"/>
    <property type="molecule type" value="Genomic_DNA"/>
</dbReference>
<organism evidence="2 3">
    <name type="scientific">Cyphellophora attinorum</name>
    <dbReference type="NCBI Taxonomy" id="1664694"/>
    <lineage>
        <taxon>Eukaryota</taxon>
        <taxon>Fungi</taxon>
        <taxon>Dikarya</taxon>
        <taxon>Ascomycota</taxon>
        <taxon>Pezizomycotina</taxon>
        <taxon>Eurotiomycetes</taxon>
        <taxon>Chaetothyriomycetidae</taxon>
        <taxon>Chaetothyriales</taxon>
        <taxon>Cyphellophoraceae</taxon>
        <taxon>Cyphellophora</taxon>
    </lineage>
</organism>
<feature type="compositionally biased region" description="Polar residues" evidence="1">
    <location>
        <begin position="52"/>
        <end position="68"/>
    </location>
</feature>
<dbReference type="GeneID" id="28739718"/>
<accession>A0A0N0NMF9</accession>
<comment type="caution">
    <text evidence="2">The sequence shown here is derived from an EMBL/GenBank/DDBJ whole genome shotgun (WGS) entry which is preliminary data.</text>
</comment>
<feature type="region of interest" description="Disordered" evidence="1">
    <location>
        <begin position="237"/>
        <end position="262"/>
    </location>
</feature>
<evidence type="ECO:0000256" key="1">
    <source>
        <dbReference type="SAM" id="MobiDB-lite"/>
    </source>
</evidence>
<dbReference type="AlphaFoldDB" id="A0A0N0NMF9"/>
<evidence type="ECO:0000313" key="2">
    <source>
        <dbReference type="EMBL" id="KPI40308.1"/>
    </source>
</evidence>
<protein>
    <submittedName>
        <fullName evidence="2">Uncharacterized protein</fullName>
    </submittedName>
</protein>
<sequence>MSAQNIAYSDYDRLRGRSQYTGSSYSSQPQQNLSFPQRPHLPTPPIDDPRARTSSPFAATPYPQTNYRLPQPPQLADDMRRQSLMGSAYDPLGLDSASMNTPLDMRRGSDQQQSFVMVPAYHLPMYADTSSNQFDAWQQGSNQSAQAMQFPSPYGNFYTAMPPGYGLVQRPLPPAPVGPVEKPKRRRAPPAPQYLHMTVQEMIEELAYRKIDTSQMQARKAKKAEYIDQLQKADRDNNLGRGAWKTCHGDVPPISARKDMNG</sequence>
<dbReference type="OrthoDB" id="10561855at2759"/>
<proteinExistence type="predicted"/>
<dbReference type="RefSeq" id="XP_018000271.1">
    <property type="nucleotide sequence ID" value="XM_018147838.1"/>
</dbReference>
<evidence type="ECO:0000313" key="3">
    <source>
        <dbReference type="Proteomes" id="UP000038010"/>
    </source>
</evidence>
<dbReference type="Proteomes" id="UP000038010">
    <property type="component" value="Unassembled WGS sequence"/>
</dbReference>